<dbReference type="CDD" id="cd02696">
    <property type="entry name" value="MurNAc-LAA"/>
    <property type="match status" value="1"/>
</dbReference>
<evidence type="ECO:0000313" key="7">
    <source>
        <dbReference type="EMBL" id="WOJ89678.1"/>
    </source>
</evidence>
<feature type="domain" description="MurNAc-LAA" evidence="6">
    <location>
        <begin position="251"/>
        <end position="406"/>
    </location>
</feature>
<organism evidence="7 8">
    <name type="scientific">Methylocapsa polymorpha</name>
    <dbReference type="NCBI Taxonomy" id="3080828"/>
    <lineage>
        <taxon>Bacteria</taxon>
        <taxon>Pseudomonadati</taxon>
        <taxon>Pseudomonadota</taxon>
        <taxon>Alphaproteobacteria</taxon>
        <taxon>Hyphomicrobiales</taxon>
        <taxon>Beijerinckiaceae</taxon>
        <taxon>Methylocapsa</taxon>
    </lineage>
</organism>
<dbReference type="InterPro" id="IPR050695">
    <property type="entry name" value="N-acetylmuramoyl_amidase_3"/>
</dbReference>
<evidence type="ECO:0000256" key="3">
    <source>
        <dbReference type="ARBA" id="ARBA00022801"/>
    </source>
</evidence>
<feature type="chain" id="PRO_5045898655" description="N-acetylmuramoyl-L-alanine amidase" evidence="5">
    <location>
        <begin position="18"/>
        <end position="442"/>
    </location>
</feature>
<comment type="catalytic activity">
    <reaction evidence="1">
        <text>Hydrolyzes the link between N-acetylmuramoyl residues and L-amino acid residues in certain cell-wall glycopeptides.</text>
        <dbReference type="EC" id="3.5.1.28"/>
    </reaction>
</comment>
<protein>
    <recommendedName>
        <fullName evidence="2">N-acetylmuramoyl-L-alanine amidase</fullName>
        <ecNumber evidence="2">3.5.1.28</ecNumber>
    </recommendedName>
</protein>
<feature type="signal peptide" evidence="5">
    <location>
        <begin position="1"/>
        <end position="17"/>
    </location>
</feature>
<dbReference type="SMART" id="SM00646">
    <property type="entry name" value="Ami_3"/>
    <property type="match status" value="1"/>
</dbReference>
<dbReference type="RefSeq" id="WP_407339122.1">
    <property type="nucleotide sequence ID" value="NZ_CP136862.1"/>
</dbReference>
<dbReference type="PANTHER" id="PTHR30404:SF0">
    <property type="entry name" value="N-ACETYLMURAMOYL-L-ALANINE AMIDASE AMIC"/>
    <property type="match status" value="1"/>
</dbReference>
<feature type="region of interest" description="Disordered" evidence="4">
    <location>
        <begin position="293"/>
        <end position="312"/>
    </location>
</feature>
<dbReference type="PANTHER" id="PTHR30404">
    <property type="entry name" value="N-ACETYLMURAMOYL-L-ALANINE AMIDASE"/>
    <property type="match status" value="1"/>
</dbReference>
<reference evidence="7 8" key="1">
    <citation type="submission" date="2023-10" db="EMBL/GenBank/DDBJ databases">
        <title>Novel methanotroph of the genus Methylocapsa from a subarctic wetland.</title>
        <authorList>
            <person name="Belova S.E."/>
            <person name="Oshkin I.Y."/>
            <person name="Miroshnikov K."/>
            <person name="Dedysh S.N."/>
        </authorList>
    </citation>
    <scope>NUCLEOTIDE SEQUENCE [LARGE SCALE GENOMIC DNA]</scope>
    <source>
        <strain evidence="7 8">RX1</strain>
    </source>
</reference>
<dbReference type="Pfam" id="PF11741">
    <property type="entry name" value="AMIN"/>
    <property type="match status" value="1"/>
</dbReference>
<accession>A0ABZ0HT04</accession>
<dbReference type="EMBL" id="CP136862">
    <property type="protein sequence ID" value="WOJ89678.1"/>
    <property type="molecule type" value="Genomic_DNA"/>
</dbReference>
<gene>
    <name evidence="7" type="ORF">RZS28_18150</name>
</gene>
<sequence>MIAALAAWLISPAASHAEALGGSRAQGQLEPGGRPVATAARLEENGDKARLVFELSAPVDAAAFVLAGPARVIVDLPQVEFALDPETGKPAKRAHHRRRRGKSVGLVVSFRFGQLGEGKSRIVIDLGAPARILRATSEKSDGDGKAHLVVELARTDRASFRAAVQSARAALAGQPHSVRAQKLEAAAGKPIVVIDPGHGGIDSGAIVNGLVEKNLVFDFAKAVKAKLEADGRFTTVMTRDDDSFVPLSERVRMAREGNAALFVSIHADTLSDAADVAGATIYTVSDRASDKEAARVAEKENQSDAAAGLDGAEDSGDVSDILFDLTRRETRAYSHVFARTLVNYWKVAGRLNKNPQRSAGFRVLKAPDVPSVLLELGYLSNQKDDLSLASPEWRDQASSRVADAIEAFFSARGTSGPIPSGDRERTPLEETAPATDVAHRTH</sequence>
<dbReference type="InterPro" id="IPR002508">
    <property type="entry name" value="MurNAc-LAA_cat"/>
</dbReference>
<evidence type="ECO:0000259" key="6">
    <source>
        <dbReference type="SMART" id="SM00646"/>
    </source>
</evidence>
<feature type="compositionally biased region" description="Basic and acidic residues" evidence="4">
    <location>
        <begin position="293"/>
        <end position="302"/>
    </location>
</feature>
<dbReference type="Gene3D" id="3.40.630.40">
    <property type="entry name" value="Zn-dependent exopeptidases"/>
    <property type="match status" value="1"/>
</dbReference>
<proteinExistence type="predicted"/>
<dbReference type="SUPFAM" id="SSF53187">
    <property type="entry name" value="Zn-dependent exopeptidases"/>
    <property type="match status" value="1"/>
</dbReference>
<evidence type="ECO:0000256" key="2">
    <source>
        <dbReference type="ARBA" id="ARBA00011901"/>
    </source>
</evidence>
<dbReference type="EC" id="3.5.1.28" evidence="2"/>
<dbReference type="Pfam" id="PF01520">
    <property type="entry name" value="Amidase_3"/>
    <property type="match status" value="1"/>
</dbReference>
<keyword evidence="8" id="KW-1185">Reference proteome</keyword>
<feature type="region of interest" description="Disordered" evidence="4">
    <location>
        <begin position="412"/>
        <end position="442"/>
    </location>
</feature>
<evidence type="ECO:0000256" key="5">
    <source>
        <dbReference type="SAM" id="SignalP"/>
    </source>
</evidence>
<evidence type="ECO:0000256" key="4">
    <source>
        <dbReference type="SAM" id="MobiDB-lite"/>
    </source>
</evidence>
<dbReference type="Proteomes" id="UP001626536">
    <property type="component" value="Chromosome"/>
</dbReference>
<keyword evidence="5" id="KW-0732">Signal</keyword>
<dbReference type="Gene3D" id="2.60.40.3500">
    <property type="match status" value="1"/>
</dbReference>
<name>A0ABZ0HT04_9HYPH</name>
<keyword evidence="3" id="KW-0378">Hydrolase</keyword>
<dbReference type="InterPro" id="IPR021731">
    <property type="entry name" value="AMIN_dom"/>
</dbReference>
<evidence type="ECO:0000313" key="8">
    <source>
        <dbReference type="Proteomes" id="UP001626536"/>
    </source>
</evidence>
<evidence type="ECO:0000256" key="1">
    <source>
        <dbReference type="ARBA" id="ARBA00001561"/>
    </source>
</evidence>